<dbReference type="Pfam" id="PF00903">
    <property type="entry name" value="Glyoxalase"/>
    <property type="match status" value="1"/>
</dbReference>
<dbReference type="RefSeq" id="WP_053329196.1">
    <property type="nucleotide sequence ID" value="NZ_CP009928.1"/>
</dbReference>
<evidence type="ECO:0000313" key="2">
    <source>
        <dbReference type="EMBL" id="AKK74647.1"/>
    </source>
</evidence>
<dbReference type="Proteomes" id="UP000035213">
    <property type="component" value="Chromosome"/>
</dbReference>
<protein>
    <submittedName>
        <fullName evidence="2">Glyoxalase</fullName>
    </submittedName>
</protein>
<organism evidence="2 3">
    <name type="scientific">Chryseobacterium gallinarum</name>
    <dbReference type="NCBI Taxonomy" id="1324352"/>
    <lineage>
        <taxon>Bacteria</taxon>
        <taxon>Pseudomonadati</taxon>
        <taxon>Bacteroidota</taxon>
        <taxon>Flavobacteriia</taxon>
        <taxon>Flavobacteriales</taxon>
        <taxon>Weeksellaceae</taxon>
        <taxon>Chryseobacterium group</taxon>
        <taxon>Chryseobacterium</taxon>
    </lineage>
</organism>
<evidence type="ECO:0000313" key="3">
    <source>
        <dbReference type="Proteomes" id="UP000035213"/>
    </source>
</evidence>
<sequence>MIKYTGLRPVLWTENIDETIAFYIHILGFNLMGRNDDWQWASLRKDDVYIMLSQPNENEKVDKIGFTGSLYFNVNEVDELWEDLKTKAKICYEIETFEWGMREFAIYDNNGYILQFGETVDNIGSTE</sequence>
<reference evidence="2 3" key="1">
    <citation type="submission" date="2014-11" db="EMBL/GenBank/DDBJ databases">
        <authorList>
            <person name="Park G.-S."/>
            <person name="Hong S.-J."/>
            <person name="Jung B.K."/>
            <person name="Khan A.R."/>
            <person name="Kwak Y."/>
            <person name="Shin J.-H."/>
        </authorList>
    </citation>
    <scope>NUCLEOTIDE SEQUENCE [LARGE SCALE GENOMIC DNA]</scope>
    <source>
        <strain evidence="2 3">DSM 27622</strain>
    </source>
</reference>
<dbReference type="SUPFAM" id="SSF54593">
    <property type="entry name" value="Glyoxalase/Bleomycin resistance protein/Dihydroxybiphenyl dioxygenase"/>
    <property type="match status" value="1"/>
</dbReference>
<dbReference type="AlphaFoldDB" id="A0A0G3MC43"/>
<evidence type="ECO:0000259" key="1">
    <source>
        <dbReference type="PROSITE" id="PS51819"/>
    </source>
</evidence>
<dbReference type="PROSITE" id="PS51819">
    <property type="entry name" value="VOC"/>
    <property type="match status" value="1"/>
</dbReference>
<dbReference type="InterPro" id="IPR004360">
    <property type="entry name" value="Glyas_Fos-R_dOase_dom"/>
</dbReference>
<dbReference type="InterPro" id="IPR037523">
    <property type="entry name" value="VOC_core"/>
</dbReference>
<dbReference type="KEGG" id="cgn:OK18_20340"/>
<accession>A0A0G3MC43</accession>
<dbReference type="InterPro" id="IPR029068">
    <property type="entry name" value="Glyas_Bleomycin-R_OHBP_Dase"/>
</dbReference>
<dbReference type="OrthoDB" id="66829at2"/>
<feature type="domain" description="VOC" evidence="1">
    <location>
        <begin position="1"/>
        <end position="119"/>
    </location>
</feature>
<dbReference type="Gene3D" id="3.10.180.10">
    <property type="entry name" value="2,3-Dihydroxybiphenyl 1,2-Dioxygenase, domain 1"/>
    <property type="match status" value="1"/>
</dbReference>
<gene>
    <name evidence="2" type="ORF">OK18_20340</name>
</gene>
<dbReference type="PATRIC" id="fig|1324352.5.peg.4280"/>
<dbReference type="STRING" id="1324352.OK18_20340"/>
<name>A0A0G3MC43_CHRGL</name>
<dbReference type="EMBL" id="CP009928">
    <property type="protein sequence ID" value="AKK74647.1"/>
    <property type="molecule type" value="Genomic_DNA"/>
</dbReference>
<proteinExistence type="predicted"/>